<dbReference type="PANTHER" id="PTHR21581">
    <property type="entry name" value="D-ALANYL-D-ALANINE CARBOXYPEPTIDASE"/>
    <property type="match status" value="1"/>
</dbReference>
<evidence type="ECO:0000313" key="9">
    <source>
        <dbReference type="EMBL" id="WUQ88442.1"/>
    </source>
</evidence>
<dbReference type="InterPro" id="IPR018044">
    <property type="entry name" value="Peptidase_S11"/>
</dbReference>
<keyword evidence="2" id="KW-0732">Signal</keyword>
<evidence type="ECO:0000256" key="2">
    <source>
        <dbReference type="ARBA" id="ARBA00022729"/>
    </source>
</evidence>
<organism evidence="9 10">
    <name type="scientific">Kitasatospora purpeofusca</name>
    <dbReference type="NCBI Taxonomy" id="67352"/>
    <lineage>
        <taxon>Bacteria</taxon>
        <taxon>Bacillati</taxon>
        <taxon>Actinomycetota</taxon>
        <taxon>Actinomycetes</taxon>
        <taxon>Kitasatosporales</taxon>
        <taxon>Streptomycetaceae</taxon>
        <taxon>Kitasatospora</taxon>
    </lineage>
</organism>
<keyword evidence="4" id="KW-0133">Cell shape</keyword>
<evidence type="ECO:0000259" key="8">
    <source>
        <dbReference type="Pfam" id="PF00768"/>
    </source>
</evidence>
<name>A0ABZ1UEE5_9ACTN</name>
<dbReference type="PANTHER" id="PTHR21581:SF33">
    <property type="entry name" value="D-ALANYL-D-ALANINE CARBOXYPEPTIDASE DACB"/>
    <property type="match status" value="1"/>
</dbReference>
<evidence type="ECO:0000256" key="6">
    <source>
        <dbReference type="ARBA" id="ARBA00023316"/>
    </source>
</evidence>
<keyword evidence="3" id="KW-0378">Hydrolase</keyword>
<dbReference type="EMBL" id="CP108110">
    <property type="protein sequence ID" value="WUQ88442.1"/>
    <property type="molecule type" value="Genomic_DNA"/>
</dbReference>
<keyword evidence="9" id="KW-0645">Protease</keyword>
<keyword evidence="5" id="KW-0573">Peptidoglycan synthesis</keyword>
<evidence type="ECO:0000256" key="3">
    <source>
        <dbReference type="ARBA" id="ARBA00022801"/>
    </source>
</evidence>
<evidence type="ECO:0000256" key="5">
    <source>
        <dbReference type="ARBA" id="ARBA00022984"/>
    </source>
</evidence>
<evidence type="ECO:0000256" key="7">
    <source>
        <dbReference type="RuleBase" id="RU004016"/>
    </source>
</evidence>
<evidence type="ECO:0000256" key="4">
    <source>
        <dbReference type="ARBA" id="ARBA00022960"/>
    </source>
</evidence>
<feature type="domain" description="Peptidase S11 D-alanyl-D-alanine carboxypeptidase A N-terminal" evidence="8">
    <location>
        <begin position="93"/>
        <end position="284"/>
    </location>
</feature>
<keyword evidence="10" id="KW-1185">Reference proteome</keyword>
<accession>A0ABZ1UEE5</accession>
<evidence type="ECO:0000256" key="1">
    <source>
        <dbReference type="ARBA" id="ARBA00007164"/>
    </source>
</evidence>
<dbReference type="Gene3D" id="3.40.710.10">
    <property type="entry name" value="DD-peptidase/beta-lactamase superfamily"/>
    <property type="match status" value="1"/>
</dbReference>
<protein>
    <submittedName>
        <fullName evidence="9">D-alanyl-D-alanine carboxypeptidase</fullName>
    </submittedName>
</protein>
<dbReference type="InterPro" id="IPR001967">
    <property type="entry name" value="Peptidase_S11_N"/>
</dbReference>
<sequence>MTKYENHDPRAVPGRRPAPRRRVLWLLAAVLVAGAGGGVAANLPEGPAVGGAGKGGVRVEGPPTLPAPAPVVDLGLPWPEEGQSAVAVTKVGVLGVNGPQLPVPIASVTKVMTAYVLLRDHPLRDGEDGPTITVDAQAAAESASTSESTAPVVAGRRLTQRKLLEVMLLPSANNVARLLARWDAGSEEAFVKRMNAEAARLGMLATTYTGASGIEPTTVSTAADQLVLAREAMKDPALRATVALRSTTLPGRAAPLHNTNALLDRPGVVGLKTGSSTPAGGNLMWALEVPEGGAGTGQRLVLGVVLGQRAGTTPAEGMRAALENSGRLVDALRDRLPQVLPTLDVGRREWA</sequence>
<evidence type="ECO:0000313" key="10">
    <source>
        <dbReference type="Proteomes" id="UP001432222"/>
    </source>
</evidence>
<dbReference type="InterPro" id="IPR012338">
    <property type="entry name" value="Beta-lactam/transpept-like"/>
</dbReference>
<proteinExistence type="inferred from homology"/>
<dbReference type="GO" id="GO:0004180">
    <property type="term" value="F:carboxypeptidase activity"/>
    <property type="evidence" value="ECO:0007669"/>
    <property type="project" value="UniProtKB-KW"/>
</dbReference>
<reference evidence="9" key="1">
    <citation type="submission" date="2022-10" db="EMBL/GenBank/DDBJ databases">
        <title>The complete genomes of actinobacterial strains from the NBC collection.</title>
        <authorList>
            <person name="Joergensen T.S."/>
            <person name="Alvarez Arevalo M."/>
            <person name="Sterndorff E.B."/>
            <person name="Faurdal D."/>
            <person name="Vuksanovic O."/>
            <person name="Mourched A.-S."/>
            <person name="Charusanti P."/>
            <person name="Shaw S."/>
            <person name="Blin K."/>
            <person name="Weber T."/>
        </authorList>
    </citation>
    <scope>NUCLEOTIDE SEQUENCE</scope>
    <source>
        <strain evidence="9">NBC_00222</strain>
    </source>
</reference>
<dbReference type="SUPFAM" id="SSF56601">
    <property type="entry name" value="beta-lactamase/transpeptidase-like"/>
    <property type="match status" value="1"/>
</dbReference>
<comment type="similarity">
    <text evidence="1 7">Belongs to the peptidase S11 family.</text>
</comment>
<dbReference type="Pfam" id="PF00768">
    <property type="entry name" value="Peptidase_S11"/>
    <property type="match status" value="1"/>
</dbReference>
<dbReference type="RefSeq" id="WP_328958990.1">
    <property type="nucleotide sequence ID" value="NZ_CP108110.1"/>
</dbReference>
<keyword evidence="9" id="KW-0121">Carboxypeptidase</keyword>
<gene>
    <name evidence="9" type="ORF">OHA16_38855</name>
</gene>
<dbReference type="PRINTS" id="PR00725">
    <property type="entry name" value="DADACBPTASE1"/>
</dbReference>
<dbReference type="Proteomes" id="UP001432222">
    <property type="component" value="Chromosome"/>
</dbReference>
<keyword evidence="6" id="KW-0961">Cell wall biogenesis/degradation</keyword>